<dbReference type="STRING" id="286727.SAMN02982917_0108"/>
<protein>
    <recommendedName>
        <fullName evidence="4">DUF2934 domain-containing protein</fullName>
    </recommendedName>
</protein>
<dbReference type="Proteomes" id="UP000192936">
    <property type="component" value="Unassembled WGS sequence"/>
</dbReference>
<accession>A0A1X7HRM6</accession>
<evidence type="ECO:0000256" key="1">
    <source>
        <dbReference type="SAM" id="MobiDB-lite"/>
    </source>
</evidence>
<dbReference type="EMBL" id="FXAK01000010">
    <property type="protein sequence ID" value="SMF91096.1"/>
    <property type="molecule type" value="Genomic_DNA"/>
</dbReference>
<evidence type="ECO:0000313" key="3">
    <source>
        <dbReference type="Proteomes" id="UP000192936"/>
    </source>
</evidence>
<dbReference type="Pfam" id="PF11154">
    <property type="entry name" value="DUF2934"/>
    <property type="match status" value="1"/>
</dbReference>
<gene>
    <name evidence="2" type="ORF">SAMN02982917_0108</name>
</gene>
<evidence type="ECO:0008006" key="4">
    <source>
        <dbReference type="Google" id="ProtNLM"/>
    </source>
</evidence>
<name>A0A1X7HRM6_9PROT</name>
<proteinExistence type="predicted"/>
<feature type="compositionally biased region" description="Low complexity" evidence="1">
    <location>
        <begin position="115"/>
        <end position="136"/>
    </location>
</feature>
<reference evidence="2 3" key="1">
    <citation type="submission" date="2017-04" db="EMBL/GenBank/DDBJ databases">
        <authorList>
            <person name="Afonso C.L."/>
            <person name="Miller P.J."/>
            <person name="Scott M.A."/>
            <person name="Spackman E."/>
            <person name="Goraichik I."/>
            <person name="Dimitrov K.M."/>
            <person name="Suarez D.L."/>
            <person name="Swayne D.E."/>
        </authorList>
    </citation>
    <scope>NUCLEOTIDE SEQUENCE [LARGE SCALE GENOMIC DNA]</scope>
    <source>
        <strain evidence="2 3">A2P</strain>
    </source>
</reference>
<feature type="compositionally biased region" description="Low complexity" evidence="1">
    <location>
        <begin position="94"/>
        <end position="107"/>
    </location>
</feature>
<evidence type="ECO:0000313" key="2">
    <source>
        <dbReference type="EMBL" id="SMF91096.1"/>
    </source>
</evidence>
<feature type="region of interest" description="Disordered" evidence="1">
    <location>
        <begin position="21"/>
        <end position="150"/>
    </location>
</feature>
<organism evidence="2 3">
    <name type="scientific">Azospirillum oryzae</name>
    <dbReference type="NCBI Taxonomy" id="286727"/>
    <lineage>
        <taxon>Bacteria</taxon>
        <taxon>Pseudomonadati</taxon>
        <taxon>Pseudomonadota</taxon>
        <taxon>Alphaproteobacteria</taxon>
        <taxon>Rhodospirillales</taxon>
        <taxon>Azospirillaceae</taxon>
        <taxon>Azospirillum</taxon>
    </lineage>
</organism>
<dbReference type="AlphaFoldDB" id="A0A1X7HRM6"/>
<sequence>MGDSMADTDDILERIRRRAHELWESEGRPHGRDSDHWTQAEAEIRGAGALEPTEKAAGSRKKPATSKAAGKSTRAAAESLSEVASTPAEGTKSAPAKPAKAKPAAPKAKAEDAPKAAAGKTTAKATPAKTTPTKTPRSPKKDGGKSASAD</sequence>
<feature type="compositionally biased region" description="Basic and acidic residues" evidence="1">
    <location>
        <begin position="21"/>
        <end position="44"/>
    </location>
</feature>
<dbReference type="InterPro" id="IPR021327">
    <property type="entry name" value="DUF2934"/>
</dbReference>